<keyword evidence="3" id="KW-1185">Reference proteome</keyword>
<protein>
    <submittedName>
        <fullName evidence="2">Uncharacterized protein</fullName>
    </submittedName>
</protein>
<dbReference type="AlphaFoldDB" id="A0A1G7FA84"/>
<dbReference type="RefSeq" id="WP_093142941.1">
    <property type="nucleotide sequence ID" value="NZ_BMWO01000002.1"/>
</dbReference>
<organism evidence="2 3">
    <name type="scientific">Ulvibacter litoralis</name>
    <dbReference type="NCBI Taxonomy" id="227084"/>
    <lineage>
        <taxon>Bacteria</taxon>
        <taxon>Pseudomonadati</taxon>
        <taxon>Bacteroidota</taxon>
        <taxon>Flavobacteriia</taxon>
        <taxon>Flavobacteriales</taxon>
        <taxon>Flavobacteriaceae</taxon>
        <taxon>Ulvibacter</taxon>
    </lineage>
</organism>
<feature type="chain" id="PRO_5011597283" evidence="1">
    <location>
        <begin position="19"/>
        <end position="174"/>
    </location>
</feature>
<evidence type="ECO:0000313" key="2">
    <source>
        <dbReference type="EMBL" id="SDE72791.1"/>
    </source>
</evidence>
<accession>A0A1G7FA84</accession>
<evidence type="ECO:0000256" key="1">
    <source>
        <dbReference type="SAM" id="SignalP"/>
    </source>
</evidence>
<dbReference type="Proteomes" id="UP000199321">
    <property type="component" value="Unassembled WGS sequence"/>
</dbReference>
<evidence type="ECO:0000313" key="3">
    <source>
        <dbReference type="Proteomes" id="UP000199321"/>
    </source>
</evidence>
<name>A0A1G7FA84_9FLAO</name>
<dbReference type="EMBL" id="FNBA01000002">
    <property type="protein sequence ID" value="SDE72791.1"/>
    <property type="molecule type" value="Genomic_DNA"/>
</dbReference>
<gene>
    <name evidence="2" type="ORF">SAMN05421855_102433</name>
</gene>
<sequence>MKKIMIVFALAAFSTTFAQENVNEKQETTVTKTTVKNSKGVDVSTKAVTNTEKQSIAIEGQVDRNNFSTTITPTIANTEVSYNNEGKSYMFENEDNGYKIVSLTGTDKNDHAIVRPSSRDGYYILSQNGESSFGYFDTEGNFVVESYNADTDDITSTIYKIEMKEKKIMKKSKL</sequence>
<feature type="signal peptide" evidence="1">
    <location>
        <begin position="1"/>
        <end position="18"/>
    </location>
</feature>
<keyword evidence="1" id="KW-0732">Signal</keyword>
<reference evidence="2 3" key="1">
    <citation type="submission" date="2016-10" db="EMBL/GenBank/DDBJ databases">
        <authorList>
            <person name="de Groot N.N."/>
        </authorList>
    </citation>
    <scope>NUCLEOTIDE SEQUENCE [LARGE SCALE GENOMIC DNA]</scope>
    <source>
        <strain evidence="2 3">DSM 16195</strain>
    </source>
</reference>
<proteinExistence type="predicted"/>
<dbReference type="OrthoDB" id="1144137at2"/>